<accession>A0A915INJ4</accession>
<evidence type="ECO:0000313" key="1">
    <source>
        <dbReference type="Proteomes" id="UP000887565"/>
    </source>
</evidence>
<reference evidence="2" key="1">
    <citation type="submission" date="2022-11" db="UniProtKB">
        <authorList>
            <consortium name="WormBaseParasite"/>
        </authorList>
    </citation>
    <scope>IDENTIFICATION</scope>
</reference>
<protein>
    <submittedName>
        <fullName evidence="2">Uncharacterized protein</fullName>
    </submittedName>
</protein>
<name>A0A915INJ4_ROMCU</name>
<organism evidence="1 2">
    <name type="scientific">Romanomermis culicivorax</name>
    <name type="common">Nematode worm</name>
    <dbReference type="NCBI Taxonomy" id="13658"/>
    <lineage>
        <taxon>Eukaryota</taxon>
        <taxon>Metazoa</taxon>
        <taxon>Ecdysozoa</taxon>
        <taxon>Nematoda</taxon>
        <taxon>Enoplea</taxon>
        <taxon>Dorylaimia</taxon>
        <taxon>Mermithida</taxon>
        <taxon>Mermithoidea</taxon>
        <taxon>Mermithidae</taxon>
        <taxon>Romanomermis</taxon>
    </lineage>
</organism>
<evidence type="ECO:0000313" key="2">
    <source>
        <dbReference type="WBParaSite" id="nRc.2.0.1.t15768-RA"/>
    </source>
</evidence>
<dbReference type="Proteomes" id="UP000887565">
    <property type="component" value="Unplaced"/>
</dbReference>
<dbReference type="WBParaSite" id="nRc.2.0.1.t15768-RA">
    <property type="protein sequence ID" value="nRc.2.0.1.t15768-RA"/>
    <property type="gene ID" value="nRc.2.0.1.g15768"/>
</dbReference>
<keyword evidence="1" id="KW-1185">Reference proteome</keyword>
<dbReference type="AlphaFoldDB" id="A0A915INJ4"/>
<sequence>MFNTILWEKVTRRNSPKWDQNIIPNTTRTSFVGTFSPFGNALRGPGSIAAHTTRRAGDIGRRGRNHAFARAYIFVMICANHLCINK</sequence>
<proteinExistence type="predicted"/>